<keyword evidence="5" id="KW-0964">Secreted</keyword>
<keyword evidence="4" id="KW-0963">Cytoplasm</keyword>
<dbReference type="GO" id="GO:0045087">
    <property type="term" value="P:innate immune response"/>
    <property type="evidence" value="ECO:0007669"/>
    <property type="project" value="UniProtKB-KW"/>
</dbReference>
<keyword evidence="6" id="KW-0597">Phosphoprotein</keyword>
<evidence type="ECO:0000256" key="12">
    <source>
        <dbReference type="ARBA" id="ARBA00022782"/>
    </source>
</evidence>
<feature type="compositionally biased region" description="Gly residues" evidence="20">
    <location>
        <begin position="39"/>
        <end position="109"/>
    </location>
</feature>
<reference evidence="22 23" key="1">
    <citation type="journal article" date="2023" name="Genes (Basel)">
        <title>Chromosome-Level Genome Assembly and Circadian Gene Repertoire of the Patagonia Blennie Eleginops maclovinus-The Closest Ancestral Proxy of Antarctic Cryonotothenioids.</title>
        <authorList>
            <person name="Cheng C.C."/>
            <person name="Rivera-Colon A.G."/>
            <person name="Minhas B.F."/>
            <person name="Wilson L."/>
            <person name="Rayamajhi N."/>
            <person name="Vargas-Chacoff L."/>
            <person name="Catchen J.M."/>
        </authorList>
    </citation>
    <scope>NUCLEOTIDE SEQUENCE [LARGE SCALE GENOMIC DNA]</scope>
    <source>
        <strain evidence="22">JMC-PN-2008</strain>
    </source>
</reference>
<keyword evidence="9" id="KW-0747">Spliceosome</keyword>
<dbReference type="SUPFAM" id="SSF49899">
    <property type="entry name" value="Concanavalin A-like lectins/glucanases"/>
    <property type="match status" value="1"/>
</dbReference>
<evidence type="ECO:0000313" key="23">
    <source>
        <dbReference type="Proteomes" id="UP001346869"/>
    </source>
</evidence>
<dbReference type="GO" id="GO:0048245">
    <property type="term" value="P:eosinophil chemotaxis"/>
    <property type="evidence" value="ECO:0007669"/>
    <property type="project" value="TreeGrafter"/>
</dbReference>
<dbReference type="GO" id="GO:0030593">
    <property type="term" value="P:neutrophil chemotaxis"/>
    <property type="evidence" value="ECO:0007669"/>
    <property type="project" value="TreeGrafter"/>
</dbReference>
<keyword evidence="8" id="KW-0507">mRNA processing</keyword>
<evidence type="ECO:0000256" key="15">
    <source>
        <dbReference type="ARBA" id="ARBA00022990"/>
    </source>
</evidence>
<dbReference type="GO" id="GO:0002548">
    <property type="term" value="P:monocyte chemotaxis"/>
    <property type="evidence" value="ECO:0007669"/>
    <property type="project" value="TreeGrafter"/>
</dbReference>
<feature type="compositionally biased region" description="Pro residues" evidence="20">
    <location>
        <begin position="115"/>
        <end position="141"/>
    </location>
</feature>
<keyword evidence="12" id="KW-0221">Differentiation</keyword>
<evidence type="ECO:0000256" key="4">
    <source>
        <dbReference type="ARBA" id="ARBA00022490"/>
    </source>
</evidence>
<dbReference type="FunFam" id="2.60.120.200:FF:000023">
    <property type="entry name" value="Galectin"/>
    <property type="match status" value="1"/>
</dbReference>
<protein>
    <recommendedName>
        <fullName evidence="19">Galectin</fullName>
    </recommendedName>
</protein>
<dbReference type="GO" id="GO:2001237">
    <property type="term" value="P:negative regulation of extrinsic apoptotic signaling pathway"/>
    <property type="evidence" value="ECO:0007669"/>
    <property type="project" value="TreeGrafter"/>
</dbReference>
<evidence type="ECO:0000256" key="16">
    <source>
        <dbReference type="ARBA" id="ARBA00023157"/>
    </source>
</evidence>
<evidence type="ECO:0000256" key="10">
    <source>
        <dbReference type="ARBA" id="ARBA00022734"/>
    </source>
</evidence>
<dbReference type="GO" id="GO:0008380">
    <property type="term" value="P:RNA splicing"/>
    <property type="evidence" value="ECO:0007669"/>
    <property type="project" value="UniProtKB-KW"/>
</dbReference>
<dbReference type="GO" id="GO:0005737">
    <property type="term" value="C:cytoplasm"/>
    <property type="evidence" value="ECO:0007669"/>
    <property type="project" value="UniProtKB-SubCell"/>
</dbReference>
<dbReference type="AlphaFoldDB" id="A0AAN8AJX7"/>
<dbReference type="GO" id="GO:0005615">
    <property type="term" value="C:extracellular space"/>
    <property type="evidence" value="ECO:0007669"/>
    <property type="project" value="TreeGrafter"/>
</dbReference>
<organism evidence="22 23">
    <name type="scientific">Eleginops maclovinus</name>
    <name type="common">Patagonian blennie</name>
    <name type="synonym">Eleginus maclovinus</name>
    <dbReference type="NCBI Taxonomy" id="56733"/>
    <lineage>
        <taxon>Eukaryota</taxon>
        <taxon>Metazoa</taxon>
        <taxon>Chordata</taxon>
        <taxon>Craniata</taxon>
        <taxon>Vertebrata</taxon>
        <taxon>Euteleostomi</taxon>
        <taxon>Actinopterygii</taxon>
        <taxon>Neopterygii</taxon>
        <taxon>Teleostei</taxon>
        <taxon>Neoteleostei</taxon>
        <taxon>Acanthomorphata</taxon>
        <taxon>Eupercaria</taxon>
        <taxon>Perciformes</taxon>
        <taxon>Notothenioidei</taxon>
        <taxon>Eleginopidae</taxon>
        <taxon>Eleginops</taxon>
    </lineage>
</organism>
<keyword evidence="16" id="KW-1015">Disulfide bond</keyword>
<dbReference type="InterPro" id="IPR001079">
    <property type="entry name" value="Galectin_CRD"/>
</dbReference>
<evidence type="ECO:0000256" key="20">
    <source>
        <dbReference type="SAM" id="MobiDB-lite"/>
    </source>
</evidence>
<dbReference type="Pfam" id="PF00337">
    <property type="entry name" value="Gal-bind_lectin"/>
    <property type="match status" value="1"/>
</dbReference>
<keyword evidence="7" id="KW-0399">Innate immunity</keyword>
<feature type="region of interest" description="Disordered" evidence="20">
    <location>
        <begin position="1"/>
        <end position="146"/>
    </location>
</feature>
<evidence type="ECO:0000256" key="3">
    <source>
        <dbReference type="ARBA" id="ARBA00004613"/>
    </source>
</evidence>
<dbReference type="InterPro" id="IPR044156">
    <property type="entry name" value="Galectin-like"/>
</dbReference>
<dbReference type="GO" id="GO:0043236">
    <property type="term" value="F:laminin binding"/>
    <property type="evidence" value="ECO:0007669"/>
    <property type="project" value="TreeGrafter"/>
</dbReference>
<evidence type="ECO:0000256" key="14">
    <source>
        <dbReference type="ARBA" id="ARBA00022972"/>
    </source>
</evidence>
<evidence type="ECO:0000256" key="17">
    <source>
        <dbReference type="ARBA" id="ARBA00023187"/>
    </source>
</evidence>
<feature type="domain" description="Galectin" evidence="21">
    <location>
        <begin position="152"/>
        <end position="283"/>
    </location>
</feature>
<dbReference type="GO" id="GO:0050918">
    <property type="term" value="P:positive chemotaxis"/>
    <property type="evidence" value="ECO:0007669"/>
    <property type="project" value="TreeGrafter"/>
</dbReference>
<dbReference type="Proteomes" id="UP001346869">
    <property type="component" value="Unassembled WGS sequence"/>
</dbReference>
<dbReference type="SMART" id="SM00276">
    <property type="entry name" value="GLECT"/>
    <property type="match status" value="1"/>
</dbReference>
<dbReference type="GO" id="GO:0048246">
    <property type="term" value="P:macrophage chemotaxis"/>
    <property type="evidence" value="ECO:0007669"/>
    <property type="project" value="TreeGrafter"/>
</dbReference>
<dbReference type="PANTHER" id="PTHR11346:SF26">
    <property type="entry name" value="GALECTIN-3"/>
    <property type="match status" value="1"/>
</dbReference>
<accession>A0AAN8AJX7</accession>
<evidence type="ECO:0000259" key="21">
    <source>
        <dbReference type="PROSITE" id="PS51304"/>
    </source>
</evidence>
<proteinExistence type="predicted"/>
<keyword evidence="18" id="KW-0539">Nucleus</keyword>
<dbReference type="PANTHER" id="PTHR11346">
    <property type="entry name" value="GALECTIN"/>
    <property type="match status" value="1"/>
</dbReference>
<evidence type="ECO:0000256" key="19">
    <source>
        <dbReference type="RuleBase" id="RU102079"/>
    </source>
</evidence>
<evidence type="ECO:0000256" key="18">
    <source>
        <dbReference type="ARBA" id="ARBA00023242"/>
    </source>
</evidence>
<evidence type="ECO:0000256" key="11">
    <source>
        <dbReference type="ARBA" id="ARBA00022737"/>
    </source>
</evidence>
<keyword evidence="23" id="KW-1185">Reference proteome</keyword>
<evidence type="ECO:0000256" key="1">
    <source>
        <dbReference type="ARBA" id="ARBA00004123"/>
    </source>
</evidence>
<keyword evidence="10 19" id="KW-0430">Lectin</keyword>
<dbReference type="GO" id="GO:0045806">
    <property type="term" value="P:negative regulation of endocytosis"/>
    <property type="evidence" value="ECO:0007669"/>
    <property type="project" value="TreeGrafter"/>
</dbReference>
<dbReference type="GO" id="GO:0048030">
    <property type="term" value="F:disaccharide binding"/>
    <property type="evidence" value="ECO:0007669"/>
    <property type="project" value="TreeGrafter"/>
</dbReference>
<feature type="compositionally biased region" description="Low complexity" evidence="20">
    <location>
        <begin position="28"/>
        <end position="38"/>
    </location>
</feature>
<dbReference type="GO" id="GO:0001772">
    <property type="term" value="C:immunological synapse"/>
    <property type="evidence" value="ECO:0007669"/>
    <property type="project" value="TreeGrafter"/>
</dbReference>
<dbReference type="SMART" id="SM00908">
    <property type="entry name" value="Gal-bind_lectin"/>
    <property type="match status" value="1"/>
</dbReference>
<dbReference type="InterPro" id="IPR013320">
    <property type="entry name" value="ConA-like_dom_sf"/>
</dbReference>
<dbReference type="PROSITE" id="PS51304">
    <property type="entry name" value="GALECTIN"/>
    <property type="match status" value="1"/>
</dbReference>
<evidence type="ECO:0000256" key="13">
    <source>
        <dbReference type="ARBA" id="ARBA00022859"/>
    </source>
</evidence>
<dbReference type="Gene3D" id="2.60.120.200">
    <property type="match status" value="1"/>
</dbReference>
<sequence length="285" mass="29062">MNLEDALGGWPSGGDNNPPTNPTWPGQPAANPTWPGAPAAGGGAWPGGPAAGGGAWPAGPAAGGGAWPAGPAGGGGAWPGGPAAGGGAWPAGPAGGGGAWPAGPAGGGSAQPSQPGWPSPSPGPGPGPGPMVGPGPGPGPGYAPQQNLAVPYKLDLPSGVHDKMLITINGIIKPRADKITIDFHASNDLAFHFNPRFNEDGRKVIVRNSCIGKQWGKEEREHQTFPFQLGQPFEMKIMCTNKEFKVAVNHSHLLSFHHRVNNLRSINRINIYNDLSLTNVKVESM</sequence>
<reference evidence="22 23" key="2">
    <citation type="journal article" date="2023" name="Mol. Biol. Evol.">
        <title>Genomics of Secondarily Temperate Adaptation in the Only Non-Antarctic Icefish.</title>
        <authorList>
            <person name="Rivera-Colon A.G."/>
            <person name="Rayamajhi N."/>
            <person name="Minhas B.F."/>
            <person name="Madrigal G."/>
            <person name="Bilyk K.T."/>
            <person name="Yoon V."/>
            <person name="Hune M."/>
            <person name="Gregory S."/>
            <person name="Cheng C.H.C."/>
            <person name="Catchen J.M."/>
        </authorList>
    </citation>
    <scope>NUCLEOTIDE SEQUENCE [LARGE SCALE GENOMIC DNA]</scope>
    <source>
        <strain evidence="22">JMC-PN-2008</strain>
    </source>
</reference>
<evidence type="ECO:0000256" key="9">
    <source>
        <dbReference type="ARBA" id="ARBA00022728"/>
    </source>
</evidence>
<comment type="caution">
    <text evidence="22">The sequence shown here is derived from an EMBL/GenBank/DDBJ whole genome shotgun (WGS) entry which is preliminary data.</text>
</comment>
<keyword evidence="13" id="KW-0391">Immunity</keyword>
<dbReference type="GO" id="GO:0030154">
    <property type="term" value="P:cell differentiation"/>
    <property type="evidence" value="ECO:0007669"/>
    <property type="project" value="UniProtKB-KW"/>
</dbReference>
<evidence type="ECO:0000256" key="5">
    <source>
        <dbReference type="ARBA" id="ARBA00022525"/>
    </source>
</evidence>
<dbReference type="EMBL" id="JAUZQC010000016">
    <property type="protein sequence ID" value="KAK5857903.1"/>
    <property type="molecule type" value="Genomic_DNA"/>
</dbReference>
<dbReference type="GO" id="GO:0090280">
    <property type="term" value="P:positive regulation of calcium ion import"/>
    <property type="evidence" value="ECO:0007669"/>
    <property type="project" value="TreeGrafter"/>
</dbReference>
<gene>
    <name evidence="22" type="ORF">PBY51_011113</name>
</gene>
<keyword evidence="14" id="KW-0389">IgE-binding protein</keyword>
<keyword evidence="15" id="KW-0007">Acetylation</keyword>
<evidence type="ECO:0000256" key="8">
    <source>
        <dbReference type="ARBA" id="ARBA00022664"/>
    </source>
</evidence>
<keyword evidence="17" id="KW-0508">mRNA splicing</keyword>
<dbReference type="GO" id="GO:0005681">
    <property type="term" value="C:spliceosomal complex"/>
    <property type="evidence" value="ECO:0007669"/>
    <property type="project" value="UniProtKB-KW"/>
</dbReference>
<dbReference type="GO" id="GO:0019863">
    <property type="term" value="F:IgE binding"/>
    <property type="evidence" value="ECO:0007669"/>
    <property type="project" value="UniProtKB-KW"/>
</dbReference>
<evidence type="ECO:0000256" key="6">
    <source>
        <dbReference type="ARBA" id="ARBA00022553"/>
    </source>
</evidence>
<keyword evidence="11" id="KW-0677">Repeat</keyword>
<comment type="subcellular location">
    <subcellularLocation>
        <location evidence="2">Cytoplasm</location>
    </subcellularLocation>
    <subcellularLocation>
        <location evidence="1">Nucleus</location>
    </subcellularLocation>
    <subcellularLocation>
        <location evidence="3">Secreted</location>
    </subcellularLocation>
</comment>
<name>A0AAN8AJX7_ELEMC</name>
<evidence type="ECO:0000256" key="2">
    <source>
        <dbReference type="ARBA" id="ARBA00004496"/>
    </source>
</evidence>
<dbReference type="CDD" id="cd00070">
    <property type="entry name" value="GLECT"/>
    <property type="match status" value="1"/>
</dbReference>
<dbReference type="GO" id="GO:0006397">
    <property type="term" value="P:mRNA processing"/>
    <property type="evidence" value="ECO:0007669"/>
    <property type="project" value="UniProtKB-KW"/>
</dbReference>
<evidence type="ECO:0000313" key="22">
    <source>
        <dbReference type="EMBL" id="KAK5857903.1"/>
    </source>
</evidence>
<evidence type="ECO:0000256" key="7">
    <source>
        <dbReference type="ARBA" id="ARBA00022588"/>
    </source>
</evidence>